<dbReference type="InterPro" id="IPR038765">
    <property type="entry name" value="Papain-like_cys_pep_sf"/>
</dbReference>
<dbReference type="Gene3D" id="6.10.250.3150">
    <property type="match status" value="1"/>
</dbReference>
<feature type="chain" id="PRO_5046871876" evidence="6">
    <location>
        <begin position="35"/>
        <end position="332"/>
    </location>
</feature>
<gene>
    <name evidence="8" type="ORF">ACFPQB_05570</name>
</gene>
<dbReference type="RefSeq" id="WP_136431315.1">
    <property type="nucleotide sequence ID" value="NZ_JBHSNS010000001.1"/>
</dbReference>
<evidence type="ECO:0000256" key="6">
    <source>
        <dbReference type="SAM" id="SignalP"/>
    </source>
</evidence>
<name>A0ABW0ZE95_9ACTN</name>
<evidence type="ECO:0000313" key="9">
    <source>
        <dbReference type="Proteomes" id="UP001596072"/>
    </source>
</evidence>
<comment type="caution">
    <text evidence="8">The sequence shown here is derived from an EMBL/GenBank/DDBJ whole genome shotgun (WGS) entry which is preliminary data.</text>
</comment>
<dbReference type="InterPro" id="IPR000064">
    <property type="entry name" value="NLP_P60_dom"/>
</dbReference>
<dbReference type="PROSITE" id="PS51935">
    <property type="entry name" value="NLPC_P60"/>
    <property type="match status" value="1"/>
</dbReference>
<evidence type="ECO:0000256" key="1">
    <source>
        <dbReference type="ARBA" id="ARBA00007074"/>
    </source>
</evidence>
<accession>A0ABW0ZE95</accession>
<dbReference type="InterPro" id="IPR051794">
    <property type="entry name" value="PG_Endopeptidase_C40"/>
</dbReference>
<keyword evidence="3" id="KW-0378">Hydrolase</keyword>
<keyword evidence="6" id="KW-0732">Signal</keyword>
<feature type="coiled-coil region" evidence="5">
    <location>
        <begin position="139"/>
        <end position="201"/>
    </location>
</feature>
<dbReference type="EMBL" id="JBHSNS010000001">
    <property type="protein sequence ID" value="MFC5728377.1"/>
    <property type="molecule type" value="Genomic_DNA"/>
</dbReference>
<feature type="domain" description="NlpC/P60" evidence="7">
    <location>
        <begin position="217"/>
        <end position="332"/>
    </location>
</feature>
<comment type="similarity">
    <text evidence="1">Belongs to the peptidase C40 family.</text>
</comment>
<keyword evidence="5" id="KW-0175">Coiled coil</keyword>
<feature type="signal peptide" evidence="6">
    <location>
        <begin position="1"/>
        <end position="34"/>
    </location>
</feature>
<evidence type="ECO:0000256" key="5">
    <source>
        <dbReference type="SAM" id="Coils"/>
    </source>
</evidence>
<reference evidence="9" key="1">
    <citation type="journal article" date="2019" name="Int. J. Syst. Evol. Microbiol.">
        <title>The Global Catalogue of Microorganisms (GCM) 10K type strain sequencing project: providing services to taxonomists for standard genome sequencing and annotation.</title>
        <authorList>
            <consortium name="The Broad Institute Genomics Platform"/>
            <consortium name="The Broad Institute Genome Sequencing Center for Infectious Disease"/>
            <person name="Wu L."/>
            <person name="Ma J."/>
        </authorList>
    </citation>
    <scope>NUCLEOTIDE SEQUENCE [LARGE SCALE GENOMIC DNA]</scope>
    <source>
        <strain evidence="9">YIM 94188</strain>
    </source>
</reference>
<evidence type="ECO:0000256" key="3">
    <source>
        <dbReference type="ARBA" id="ARBA00022801"/>
    </source>
</evidence>
<dbReference type="Gene3D" id="3.90.1720.10">
    <property type="entry name" value="endopeptidase domain like (from Nostoc punctiforme)"/>
    <property type="match status" value="1"/>
</dbReference>
<keyword evidence="4" id="KW-0788">Thiol protease</keyword>
<dbReference type="Pfam" id="PF00877">
    <property type="entry name" value="NLPC_P60"/>
    <property type="match status" value="1"/>
</dbReference>
<evidence type="ECO:0000256" key="4">
    <source>
        <dbReference type="ARBA" id="ARBA00022807"/>
    </source>
</evidence>
<dbReference type="SUPFAM" id="SSF54001">
    <property type="entry name" value="Cysteine proteinases"/>
    <property type="match status" value="1"/>
</dbReference>
<evidence type="ECO:0000256" key="2">
    <source>
        <dbReference type="ARBA" id="ARBA00022670"/>
    </source>
</evidence>
<evidence type="ECO:0000313" key="8">
    <source>
        <dbReference type="EMBL" id="MFC5728377.1"/>
    </source>
</evidence>
<organism evidence="8 9">
    <name type="scientific">Nocardioides vastitatis</name>
    <dbReference type="NCBI Taxonomy" id="2568655"/>
    <lineage>
        <taxon>Bacteria</taxon>
        <taxon>Bacillati</taxon>
        <taxon>Actinomycetota</taxon>
        <taxon>Actinomycetes</taxon>
        <taxon>Propionibacteriales</taxon>
        <taxon>Nocardioidaceae</taxon>
        <taxon>Nocardioides</taxon>
    </lineage>
</organism>
<protein>
    <submittedName>
        <fullName evidence="8">NlpC/P60 family protein</fullName>
    </submittedName>
</protein>
<dbReference type="Proteomes" id="UP001596072">
    <property type="component" value="Unassembled WGS sequence"/>
</dbReference>
<evidence type="ECO:0000259" key="7">
    <source>
        <dbReference type="PROSITE" id="PS51935"/>
    </source>
</evidence>
<keyword evidence="9" id="KW-1185">Reference proteome</keyword>
<proteinExistence type="inferred from homology"/>
<dbReference type="PANTHER" id="PTHR47359">
    <property type="entry name" value="PEPTIDOGLYCAN DL-ENDOPEPTIDASE CWLO"/>
    <property type="match status" value="1"/>
</dbReference>
<keyword evidence="2" id="KW-0645">Protease</keyword>
<feature type="coiled-coil region" evidence="5">
    <location>
        <begin position="38"/>
        <end position="86"/>
    </location>
</feature>
<dbReference type="PANTHER" id="PTHR47359:SF3">
    <property type="entry name" value="NLP_P60 DOMAIN-CONTAINING PROTEIN-RELATED"/>
    <property type="match status" value="1"/>
</dbReference>
<sequence>MLNGRTRTTAALASLALAASIGLSLSAPTSPAHAEPDIDTVRDRVERLYHEAEQASERYNDARLELAELNEEVDSLEADQARQGDALEGVRSDVRDSIIQRYQSGGLGPAGELLASDSEGFLDQLSTLSTIDGLQDSLLSDYDNELEAYDIRKDQTEQRRNDVADLQAKLAEEKETADSKLEEAEELLSRLEEEEREAILSRDGGMRAPDAASIPASGRAAVAVRYALAQVGDSYVYGAAGPNAFDCSGLTMMAWGQAGVGLPHSSSAQYGSGARVSQSELQPGDLVFYYSPISHVGIYIGNGMIVHAANPGSGVRVAAVNSMPYTGAVRPG</sequence>